<name>O26989_METTH</name>
<proteinExistence type="predicted"/>
<dbReference type="InterPro" id="IPR007553">
    <property type="entry name" value="2-thiour_desulf"/>
</dbReference>
<evidence type="ECO:0000259" key="2">
    <source>
        <dbReference type="Pfam" id="PF08349"/>
    </source>
</evidence>
<dbReference type="EnsemblBacteria" id="AAB85401">
    <property type="protein sequence ID" value="AAB85401"/>
    <property type="gene ID" value="MTH_903"/>
</dbReference>
<dbReference type="AlphaFoldDB" id="O26989"/>
<feature type="domain" description="DUF1722" evidence="2">
    <location>
        <begin position="187"/>
        <end position="287"/>
    </location>
</feature>
<dbReference type="PATRIC" id="fig|187420.15.peg.888"/>
<dbReference type="PANTHER" id="PTHR30087">
    <property type="entry name" value="INNER MEMBRANE PROTEIN"/>
    <property type="match status" value="1"/>
</dbReference>
<reference evidence="3 4" key="1">
    <citation type="journal article" date="1997" name="J. Bacteriol.">
        <title>Complete genome sequence of Methanobacterium thermoautotrophicum deltaH: functional analysis and comparative genomics.</title>
        <authorList>
            <person name="Smith D.R."/>
            <person name="Doucette-Stamm L.A."/>
            <person name="Deloughery C."/>
            <person name="Lee H.-M."/>
            <person name="Dubois J."/>
            <person name="Aldredge T."/>
            <person name="Bashirzadeh R."/>
            <person name="Blakely D."/>
            <person name="Cook R."/>
            <person name="Gilbert K."/>
            <person name="Harrison D."/>
            <person name="Hoang L."/>
            <person name="Keagle P."/>
            <person name="Lumm W."/>
            <person name="Pothier B."/>
            <person name="Qiu D."/>
            <person name="Spadafora R."/>
            <person name="Vicare R."/>
            <person name="Wang Y."/>
            <person name="Wierzbowski J."/>
            <person name="Gibson R."/>
            <person name="Jiwani N."/>
            <person name="Caruso A."/>
            <person name="Bush D."/>
            <person name="Safer H."/>
            <person name="Patwell D."/>
            <person name="Prabhakar S."/>
            <person name="McDougall S."/>
            <person name="Shimer G."/>
            <person name="Goyal A."/>
            <person name="Pietrovski S."/>
            <person name="Church G.M."/>
            <person name="Daniels C.J."/>
            <person name="Mao J.-i."/>
            <person name="Rice P."/>
            <person name="Nolling J."/>
            <person name="Reeve J.N."/>
        </authorList>
    </citation>
    <scope>NUCLEOTIDE SEQUENCE [LARGE SCALE GENOMIC DNA]</scope>
    <source>
        <strain evidence="4">ATCC 29096 / DSM 1053 / JCM 10044 / NBRC 100330 / Delta H</strain>
    </source>
</reference>
<dbReference type="InParanoid" id="O26989"/>
<dbReference type="HOGENOM" id="CLU_076318_0_1_2"/>
<dbReference type="KEGG" id="mth:MTH_903"/>
<evidence type="ECO:0000313" key="3">
    <source>
        <dbReference type="EMBL" id="AAB85401.1"/>
    </source>
</evidence>
<dbReference type="Pfam" id="PF04463">
    <property type="entry name" value="2-thiour_desulf"/>
    <property type="match status" value="1"/>
</dbReference>
<accession>O26989</accession>
<dbReference type="PaxDb" id="187420-MTH_903"/>
<dbReference type="Pfam" id="PF08349">
    <property type="entry name" value="DUF1722"/>
    <property type="match status" value="1"/>
</dbReference>
<dbReference type="STRING" id="187420.MTH_903"/>
<dbReference type="InterPro" id="IPR013560">
    <property type="entry name" value="DUF1722"/>
</dbReference>
<evidence type="ECO:0000256" key="1">
    <source>
        <dbReference type="SAM" id="MobiDB-lite"/>
    </source>
</evidence>
<feature type="region of interest" description="Disordered" evidence="1">
    <location>
        <begin position="300"/>
        <end position="319"/>
    </location>
</feature>
<dbReference type="PIRSF" id="PIRSF037004">
    <property type="entry name" value="UCP037004"/>
    <property type="match status" value="1"/>
</dbReference>
<keyword evidence="4" id="KW-1185">Reference proteome</keyword>
<protein>
    <submittedName>
        <fullName evidence="3">Photoreactivation-associated protein</fullName>
    </submittedName>
</protein>
<dbReference type="PANTHER" id="PTHR30087:SF0">
    <property type="entry name" value="INNER MEMBRANE PROTEIN"/>
    <property type="match status" value="1"/>
</dbReference>
<dbReference type="InterPro" id="IPR017087">
    <property type="entry name" value="UCP037004"/>
</dbReference>
<evidence type="ECO:0000313" key="4">
    <source>
        <dbReference type="Proteomes" id="UP000005223"/>
    </source>
</evidence>
<gene>
    <name evidence="3" type="ordered locus">MTH_903</name>
</gene>
<dbReference type="PIR" id="H69220">
    <property type="entry name" value="H69220"/>
</dbReference>
<dbReference type="RefSeq" id="WP_010876536.1">
    <property type="nucleotide sequence ID" value="NC_000916.1"/>
</dbReference>
<dbReference type="Proteomes" id="UP000005223">
    <property type="component" value="Chromosome"/>
</dbReference>
<organism evidence="3 4">
    <name type="scientific">Methanothermobacter thermautotrophicus (strain ATCC 29096 / DSM 1053 / JCM 10044 / NBRC 100330 / Delta H)</name>
    <name type="common">Methanobacterium thermoautotrophicum</name>
    <dbReference type="NCBI Taxonomy" id="187420"/>
    <lineage>
        <taxon>Archaea</taxon>
        <taxon>Methanobacteriati</taxon>
        <taxon>Methanobacteriota</taxon>
        <taxon>Methanomada group</taxon>
        <taxon>Methanobacteria</taxon>
        <taxon>Methanobacteriales</taxon>
        <taxon>Methanobacteriaceae</taxon>
        <taxon>Methanothermobacter</taxon>
    </lineage>
</organism>
<sequence>MRKFRRPLIVLSRCIEHDHCRYDGSMISSPFVRQFEDYADFITVCPEVEIGLGVPRPPIHITEVDGKPRLVQPETGRDITADMRSFIDSFLGSLDAVDGFILKNRSPSCGIRNVKVYRGEGRRPGRDGMGFFGRAVMERFPHLPLEDEGRLRNLQIREDFLIKLYLVRDLRSVEGLQDLIEFHTQNKLLLMSISPEGQNILGRVIGEQTDHEDAIKEYSEIFHEIIREPLKPERLINALLHAFGHFSSELNGEEKKYFLESVEWYRRGVVPLLVPISILRSWVVRFGGYLPRETDTIRALPTGARAGNPHHLRDQDDTC</sequence>
<dbReference type="EMBL" id="AE000666">
    <property type="protein sequence ID" value="AAB85401.1"/>
    <property type="molecule type" value="Genomic_DNA"/>
</dbReference>
<dbReference type="GeneID" id="1471311"/>